<dbReference type="AlphaFoldDB" id="G3IT30"/>
<evidence type="ECO:0000259" key="1">
    <source>
        <dbReference type="Pfam" id="PF19955"/>
    </source>
</evidence>
<name>G3IT30_METTV</name>
<accession>G3IT30</accession>
<feature type="domain" description="Effector-associated" evidence="1">
    <location>
        <begin position="722"/>
        <end position="805"/>
    </location>
</feature>
<dbReference type="InterPro" id="IPR045430">
    <property type="entry name" value="EAD1"/>
</dbReference>
<evidence type="ECO:0000313" key="2">
    <source>
        <dbReference type="EMBL" id="EGW21314.1"/>
    </source>
</evidence>
<dbReference type="Proteomes" id="UP000004664">
    <property type="component" value="Unassembled WGS sequence"/>
</dbReference>
<dbReference type="EMBL" id="JH109152">
    <property type="protein sequence ID" value="EGW21314.1"/>
    <property type="molecule type" value="Genomic_DNA"/>
</dbReference>
<protein>
    <recommendedName>
        <fullName evidence="1">Effector-associated domain-containing protein</fullName>
    </recommendedName>
</protein>
<dbReference type="Pfam" id="PF19955">
    <property type="entry name" value="EAD1"/>
    <property type="match status" value="1"/>
</dbReference>
<evidence type="ECO:0000313" key="3">
    <source>
        <dbReference type="Proteomes" id="UP000004664"/>
    </source>
</evidence>
<sequence length="814" mass="88423">MTPRLRARYGAKDNSHGLLEWAGQPGSLAPELLGLTDKPPGYHTPGERWWPSLGCGAIGDCWALWWTVPDDTVSRAGMVRSEVAVWRLDEIGAVTDLRPVLMSLSGLETIAATSPELLGAVAEALVSSESKRPPVIADLDAWTGIIADLWARLWPEARRDFSARVAVSPPQSGESVAPPLLFCVPAQRLPEWSGFSVVHVNSGVKPISRAALWLVGADDSTFNEVLEVCNSISGDLKKLGIVARAADRLDKLRACFELQNALELLRTLAVLAPNPDTATDLKAEALWVLNHSFNTAQPNFVFLLKNLNPISLPIESLPEAALTTWVSNQAPRLLLNEAQQLLTGLGENQAQAWWQQSVRQALSAGFANPDKHWAKSALNWLGLPDCAEILNGIVPATEKVEAGLLAVSAEVALSETALRQLQAQAEVRQWSTLHAWVVMAAFPPQEAFRLQRNFSGPAFAGLRYLVEHLSGSDVIDEVISTPESQLMQLAAQRTAREPQLLQALDVSHTVWRELWAAHIAAGGDCWPPTANREIQGSKLLDTILAGEQETSGLIAPLAKDLADIAFNHSNRAQLWNVLSPDSCAALLPLVADVLIGKCNAGLAIANLEPQLAGEVLNRLRATHLSIKVFVVLLSANVSLNEQDLILCLSSSTRIDWQPIIIATIGKTVSDRRWKKAAEKIYSLSESIPELLPAVNACQKLLTMWQRFMLSIKTGNNSHVPNITESLVQRVAELGADLAPDELGDIWERAGGKRKDLKAGSSSLASQWQEAAKLAQQGKLKGGLHALASELKEARPHNADLRELVEIISGAYHLK</sequence>
<organism evidence="2 3">
    <name type="scientific">Methylobacter tundripaludum (strain ATCC BAA-1195 / DSM 17260 / SV96)</name>
    <dbReference type="NCBI Taxonomy" id="697282"/>
    <lineage>
        <taxon>Bacteria</taxon>
        <taxon>Pseudomonadati</taxon>
        <taxon>Pseudomonadota</taxon>
        <taxon>Gammaproteobacteria</taxon>
        <taxon>Methylococcales</taxon>
        <taxon>Methylococcaceae</taxon>
        <taxon>Methylobacter</taxon>
    </lineage>
</organism>
<dbReference type="STRING" id="697282.Mettu_0072"/>
<dbReference type="RefSeq" id="WP_006889296.1">
    <property type="nucleotide sequence ID" value="NZ_JH109152.1"/>
</dbReference>
<gene>
    <name evidence="2" type="ORF">Mettu_0072</name>
</gene>
<dbReference type="HOGENOM" id="CLU_344823_0_0_6"/>
<dbReference type="eggNOG" id="ENOG502ZDYF">
    <property type="taxonomic scope" value="Bacteria"/>
</dbReference>
<proteinExistence type="predicted"/>
<reference evidence="2 3" key="1">
    <citation type="submission" date="2011-06" db="EMBL/GenBank/DDBJ databases">
        <title>Genomic sequence of Methylobacter tundripaludum SV96.</title>
        <authorList>
            <consortium name="US DOE Joint Genome Institute"/>
            <person name="Lucas S."/>
            <person name="Han J."/>
            <person name="Lapidus A."/>
            <person name="Cheng J.-F."/>
            <person name="Goodwin L."/>
            <person name="Pitluck S."/>
            <person name="Held B."/>
            <person name="Detter J.C."/>
            <person name="Han C."/>
            <person name="Tapia R."/>
            <person name="Land M."/>
            <person name="Hauser L."/>
            <person name="Kyrpides N."/>
            <person name="Ivanova N."/>
            <person name="Ovchinnikova G."/>
            <person name="Pagani I."/>
            <person name="Klotz M.G."/>
            <person name="Dispirito A.A."/>
            <person name="Murrell J.C."/>
            <person name="Dunfield P."/>
            <person name="Kalyuzhnaya M.G."/>
            <person name="Svenning M."/>
            <person name="Trotsenko Y.A."/>
            <person name="Stein L.Y."/>
            <person name="Woyke T."/>
        </authorList>
    </citation>
    <scope>NUCLEOTIDE SEQUENCE [LARGE SCALE GENOMIC DNA]</scope>
    <source>
        <strain evidence="3">ATCC BAA-1195 / DSM 17260 / SV96</strain>
    </source>
</reference>
<keyword evidence="3" id="KW-1185">Reference proteome</keyword>
<dbReference type="Pfam" id="PF20012">
    <property type="entry name" value="GAP1-N1"/>
    <property type="match status" value="1"/>
</dbReference>